<accession>A0ACA9L8H3</accession>
<proteinExistence type="predicted"/>
<organism evidence="1 2">
    <name type="scientific">Cetraspora pellucida</name>
    <dbReference type="NCBI Taxonomy" id="1433469"/>
    <lineage>
        <taxon>Eukaryota</taxon>
        <taxon>Fungi</taxon>
        <taxon>Fungi incertae sedis</taxon>
        <taxon>Mucoromycota</taxon>
        <taxon>Glomeromycotina</taxon>
        <taxon>Glomeromycetes</taxon>
        <taxon>Diversisporales</taxon>
        <taxon>Gigasporaceae</taxon>
        <taxon>Cetraspora</taxon>
    </lineage>
</organism>
<evidence type="ECO:0000313" key="1">
    <source>
        <dbReference type="EMBL" id="CAG8516528.1"/>
    </source>
</evidence>
<evidence type="ECO:0000313" key="2">
    <source>
        <dbReference type="Proteomes" id="UP000789366"/>
    </source>
</evidence>
<dbReference type="Proteomes" id="UP000789366">
    <property type="component" value="Unassembled WGS sequence"/>
</dbReference>
<protein>
    <submittedName>
        <fullName evidence="1">17148_t:CDS:1</fullName>
    </submittedName>
</protein>
<gene>
    <name evidence="1" type="ORF">SPELUC_LOCUS3725</name>
</gene>
<keyword evidence="2" id="KW-1185">Reference proteome</keyword>
<dbReference type="EMBL" id="CAJVPW010002994">
    <property type="protein sequence ID" value="CAG8516528.1"/>
    <property type="molecule type" value="Genomic_DNA"/>
</dbReference>
<reference evidence="1" key="1">
    <citation type="submission" date="2021-06" db="EMBL/GenBank/DDBJ databases">
        <authorList>
            <person name="Kallberg Y."/>
            <person name="Tangrot J."/>
            <person name="Rosling A."/>
        </authorList>
    </citation>
    <scope>NUCLEOTIDE SEQUENCE</scope>
    <source>
        <strain evidence="1">28 12/20/2015</strain>
    </source>
</reference>
<name>A0ACA9L8H3_9GLOM</name>
<sequence length="263" mass="29998">MSVEALKNFCTQLNLSTEGNKADLIECLICASGLPQEEQNSLEGNIEDKLFENIQDEEDANHKDAFCCRSPTFSTSPKLTSDVEACKKRSKRIKREFRDTADIKALLQKIKHLREDVNSISERVKVSSLRSEIHRNWPDVKFERARDQFEYNALCAIGNDLDLALSATTGEEAIHHIESARTRMLDRMVVLNVAHEYGWEVAVELPQSKNEELSAYGPMIGQSLRTNHTENKNPVLQSEKETDLLVQKEEETNRQMAFQEEAE</sequence>
<comment type="caution">
    <text evidence="1">The sequence shown here is derived from an EMBL/GenBank/DDBJ whole genome shotgun (WGS) entry which is preliminary data.</text>
</comment>